<proteinExistence type="predicted"/>
<gene>
    <name evidence="3" type="ORF">E3N88_09610</name>
</gene>
<keyword evidence="4" id="KW-1185">Reference proteome</keyword>
<evidence type="ECO:0000313" key="3">
    <source>
        <dbReference type="EMBL" id="KAD6454904.1"/>
    </source>
</evidence>
<evidence type="ECO:0000313" key="4">
    <source>
        <dbReference type="Proteomes" id="UP000326396"/>
    </source>
</evidence>
<feature type="domain" description="Transposase-associated" evidence="2">
    <location>
        <begin position="82"/>
        <end position="126"/>
    </location>
</feature>
<feature type="signal peptide" evidence="1">
    <location>
        <begin position="1"/>
        <end position="20"/>
    </location>
</feature>
<organism evidence="3 4">
    <name type="scientific">Mikania micrantha</name>
    <name type="common">bitter vine</name>
    <dbReference type="NCBI Taxonomy" id="192012"/>
    <lineage>
        <taxon>Eukaryota</taxon>
        <taxon>Viridiplantae</taxon>
        <taxon>Streptophyta</taxon>
        <taxon>Embryophyta</taxon>
        <taxon>Tracheophyta</taxon>
        <taxon>Spermatophyta</taxon>
        <taxon>Magnoliopsida</taxon>
        <taxon>eudicotyledons</taxon>
        <taxon>Gunneridae</taxon>
        <taxon>Pentapetalae</taxon>
        <taxon>asterids</taxon>
        <taxon>campanulids</taxon>
        <taxon>Asterales</taxon>
        <taxon>Asteraceae</taxon>
        <taxon>Asteroideae</taxon>
        <taxon>Heliantheae alliance</taxon>
        <taxon>Eupatorieae</taxon>
        <taxon>Mikania</taxon>
    </lineage>
</organism>
<reference evidence="3 4" key="1">
    <citation type="submission" date="2019-05" db="EMBL/GenBank/DDBJ databases">
        <title>Mikania micrantha, genome provides insights into the molecular mechanism of rapid growth.</title>
        <authorList>
            <person name="Liu B."/>
        </authorList>
    </citation>
    <scope>NUCLEOTIDE SEQUENCE [LARGE SCALE GENOMIC DNA]</scope>
    <source>
        <strain evidence="3">NLD-2019</strain>
        <tissue evidence="3">Leaf</tissue>
    </source>
</reference>
<feature type="chain" id="PRO_5024456351" description="Transposase-associated domain-containing protein" evidence="1">
    <location>
        <begin position="21"/>
        <end position="192"/>
    </location>
</feature>
<dbReference type="Pfam" id="PF13963">
    <property type="entry name" value="Transpos_assoc"/>
    <property type="match status" value="1"/>
</dbReference>
<dbReference type="OrthoDB" id="1299068at2759"/>
<comment type="caution">
    <text evidence="3">The sequence shown here is derived from an EMBL/GenBank/DDBJ whole genome shotgun (WGS) entry which is preliminary data.</text>
</comment>
<evidence type="ECO:0000256" key="1">
    <source>
        <dbReference type="SAM" id="SignalP"/>
    </source>
</evidence>
<accession>A0A5N6PJL5</accession>
<evidence type="ECO:0000259" key="2">
    <source>
        <dbReference type="Pfam" id="PF13963"/>
    </source>
</evidence>
<dbReference type="EMBL" id="SZYD01000004">
    <property type="protein sequence ID" value="KAD6454904.1"/>
    <property type="molecule type" value="Genomic_DNA"/>
</dbReference>
<name>A0A5N6PJL5_9ASTR</name>
<keyword evidence="1" id="KW-0732">Signal</keyword>
<protein>
    <recommendedName>
        <fullName evidence="2">Transposase-associated domain-containing protein</fullName>
    </recommendedName>
</protein>
<dbReference type="InterPro" id="IPR029480">
    <property type="entry name" value="Transpos_assoc"/>
</dbReference>
<dbReference type="AlphaFoldDB" id="A0A5N6PJL5"/>
<dbReference type="Proteomes" id="UP000326396">
    <property type="component" value="Linkage Group LG12"/>
</dbReference>
<sequence length="192" mass="22058">MGHLSRIAAVLQLLIDIALLGRRLYKSLKFTHGRGKYTKKPITASTVTEVSKLYALKAAAVSVNFAFSNEAIVDTRITMHGQTIRDIKCPYFKCQNLSFRDRETVQKHLYMNGFMLRYTTWHEHGENVIHEVGQTYTTMEVDNEDDHDDDGYKHMVLDSIHSCVHMSNTSKGQEPNKEAKGFYDMLQHIYVV</sequence>